<dbReference type="RefSeq" id="WP_250097404.1">
    <property type="nucleotide sequence ID" value="NZ_JAKRYL010000016.1"/>
</dbReference>
<dbReference type="EMBL" id="JAKRYL010000016">
    <property type="protein sequence ID" value="MCL7748518.1"/>
    <property type="molecule type" value="Genomic_DNA"/>
</dbReference>
<name>A0A9X2CUL1_9BACI</name>
<accession>A0A9X2CUL1</accession>
<comment type="caution">
    <text evidence="1">The sequence shown here is derived from an EMBL/GenBank/DDBJ whole genome shotgun (WGS) entry which is preliminary data.</text>
</comment>
<dbReference type="Proteomes" id="UP001139150">
    <property type="component" value="Unassembled WGS sequence"/>
</dbReference>
<proteinExistence type="predicted"/>
<sequence length="243" mass="27704">MHTTKDLKSSDFKIKLKHQVAQLEDIVPHFNQFDRIGIIVRQPGGAIGASAFLLSTITRFYDFFRPQLENGVGQIRIYPDMFVFHVGQKQMNHYWLDIWPPHKEVVVEDEPEQILQAVNDRGITRLLVEEMPLCVNPVFLPETMTSAKNRIISAYVYSSSGRVKGANINITSCEMAEKYVLKSLIESDVSLDIKDELLQKRQQLKEGGAVKETYRTTTFQEAIHMLTPSTKVSALTKQYISLS</sequence>
<dbReference type="AlphaFoldDB" id="A0A9X2CUL1"/>
<reference evidence="1" key="1">
    <citation type="submission" date="2022-02" db="EMBL/GenBank/DDBJ databases">
        <title>Halalkalibacter sp. nov. isolated from Lonar Lake, India.</title>
        <authorList>
            <person name="Joshi A."/>
            <person name="Thite S."/>
            <person name="Lodha T."/>
        </authorList>
    </citation>
    <scope>NUCLEOTIDE SEQUENCE</scope>
    <source>
        <strain evidence="1">MEB205</strain>
    </source>
</reference>
<organism evidence="1 2">
    <name type="scientific">Halalkalibacter alkaliphilus</name>
    <dbReference type="NCBI Taxonomy" id="2917993"/>
    <lineage>
        <taxon>Bacteria</taxon>
        <taxon>Bacillati</taxon>
        <taxon>Bacillota</taxon>
        <taxon>Bacilli</taxon>
        <taxon>Bacillales</taxon>
        <taxon>Bacillaceae</taxon>
        <taxon>Halalkalibacter</taxon>
    </lineage>
</organism>
<protein>
    <submittedName>
        <fullName evidence="1">Uncharacterized protein</fullName>
    </submittedName>
</protein>
<keyword evidence="2" id="KW-1185">Reference proteome</keyword>
<evidence type="ECO:0000313" key="1">
    <source>
        <dbReference type="EMBL" id="MCL7748518.1"/>
    </source>
</evidence>
<gene>
    <name evidence="1" type="ORF">MF646_15420</name>
</gene>
<evidence type="ECO:0000313" key="2">
    <source>
        <dbReference type="Proteomes" id="UP001139150"/>
    </source>
</evidence>